<evidence type="ECO:0000313" key="4">
    <source>
        <dbReference type="Proteomes" id="UP001154078"/>
    </source>
</evidence>
<gene>
    <name evidence="3" type="ORF">MELIAE_LOCUS4352</name>
</gene>
<dbReference type="Proteomes" id="UP001154078">
    <property type="component" value="Chromosome 2"/>
</dbReference>
<dbReference type="CDD" id="cd05327">
    <property type="entry name" value="retinol-DH_like_SDR_c_like"/>
    <property type="match status" value="1"/>
</dbReference>
<evidence type="ECO:0000313" key="3">
    <source>
        <dbReference type="EMBL" id="CAH0551825.1"/>
    </source>
</evidence>
<reference evidence="3" key="1">
    <citation type="submission" date="2021-12" db="EMBL/GenBank/DDBJ databases">
        <authorList>
            <person name="King R."/>
        </authorList>
    </citation>
    <scope>NUCLEOTIDE SEQUENCE</scope>
</reference>
<organism evidence="3 4">
    <name type="scientific">Brassicogethes aeneus</name>
    <name type="common">Rape pollen beetle</name>
    <name type="synonym">Meligethes aeneus</name>
    <dbReference type="NCBI Taxonomy" id="1431903"/>
    <lineage>
        <taxon>Eukaryota</taxon>
        <taxon>Metazoa</taxon>
        <taxon>Ecdysozoa</taxon>
        <taxon>Arthropoda</taxon>
        <taxon>Hexapoda</taxon>
        <taxon>Insecta</taxon>
        <taxon>Pterygota</taxon>
        <taxon>Neoptera</taxon>
        <taxon>Endopterygota</taxon>
        <taxon>Coleoptera</taxon>
        <taxon>Polyphaga</taxon>
        <taxon>Cucujiformia</taxon>
        <taxon>Nitidulidae</taxon>
        <taxon>Meligethinae</taxon>
        <taxon>Brassicogethes</taxon>
    </lineage>
</organism>
<sequence>MWKYVIGTVAVGSLTYSIVKYFSGGVCYCTTRLDGLVIVITGGNSGIGKALALELAKRGASLVLACRSIEKGIEAKKYIQSQLPNQPCKIIVKQLDLASIASIIKFSDTLCCEFKEIYALVNNAGIFYHPQGLTEDNFEVTFQTNYLGHFILTHQLLKLLKKSVHARIINVASEGHRSVNVYDLKAVTNCHTEFRSHFTSYGVSKLALILFTKELSKKLINTNVIVNSVNPGNVETDVYRHFPPLSNKWLFALQWPLRILLVKRPHQGAQTLLHSLLTSNRSTGQYYSDCKLALPSPIAASDKVAKEYYKLTVGILDKKLIESEC</sequence>
<dbReference type="OrthoDB" id="542013at2759"/>
<proteinExistence type="inferred from homology"/>
<keyword evidence="4" id="KW-1185">Reference proteome</keyword>
<dbReference type="PRINTS" id="PR00080">
    <property type="entry name" value="SDRFAMILY"/>
</dbReference>
<evidence type="ECO:0000256" key="1">
    <source>
        <dbReference type="ARBA" id="ARBA00023002"/>
    </source>
</evidence>
<keyword evidence="1" id="KW-0560">Oxidoreductase</keyword>
<dbReference type="PANTHER" id="PTHR43157">
    <property type="entry name" value="PHOSPHATIDYLINOSITOL-GLYCAN BIOSYNTHESIS CLASS F PROTEIN-RELATED"/>
    <property type="match status" value="1"/>
</dbReference>
<accession>A0A9P0B0B7</accession>
<dbReference type="InterPro" id="IPR036291">
    <property type="entry name" value="NAD(P)-bd_dom_sf"/>
</dbReference>
<comment type="similarity">
    <text evidence="2">Belongs to the short-chain dehydrogenases/reductases (SDR) family.</text>
</comment>
<dbReference type="EMBL" id="OV121133">
    <property type="protein sequence ID" value="CAH0551825.1"/>
    <property type="molecule type" value="Genomic_DNA"/>
</dbReference>
<dbReference type="Gene3D" id="3.40.50.720">
    <property type="entry name" value="NAD(P)-binding Rossmann-like Domain"/>
    <property type="match status" value="1"/>
</dbReference>
<dbReference type="GO" id="GO:0016491">
    <property type="term" value="F:oxidoreductase activity"/>
    <property type="evidence" value="ECO:0007669"/>
    <property type="project" value="UniProtKB-KW"/>
</dbReference>
<dbReference type="PRINTS" id="PR00081">
    <property type="entry name" value="GDHRDH"/>
</dbReference>
<name>A0A9P0B0B7_BRAAE</name>
<dbReference type="AlphaFoldDB" id="A0A9P0B0B7"/>
<dbReference type="Pfam" id="PF00106">
    <property type="entry name" value="adh_short"/>
    <property type="match status" value="2"/>
</dbReference>
<dbReference type="SUPFAM" id="SSF51735">
    <property type="entry name" value="NAD(P)-binding Rossmann-fold domains"/>
    <property type="match status" value="1"/>
</dbReference>
<dbReference type="InterPro" id="IPR002347">
    <property type="entry name" value="SDR_fam"/>
</dbReference>
<dbReference type="PANTHER" id="PTHR43157:SF31">
    <property type="entry name" value="PHOSPHATIDYLINOSITOL-GLYCAN BIOSYNTHESIS CLASS F PROTEIN"/>
    <property type="match status" value="1"/>
</dbReference>
<protein>
    <submittedName>
        <fullName evidence="3">Uncharacterized protein</fullName>
    </submittedName>
</protein>
<evidence type="ECO:0000256" key="2">
    <source>
        <dbReference type="RuleBase" id="RU000363"/>
    </source>
</evidence>